<keyword evidence="6 11" id="KW-0999">Mitochondrion inner membrane</keyword>
<evidence type="ECO:0000256" key="5">
    <source>
        <dbReference type="ARBA" id="ARBA00022692"/>
    </source>
</evidence>
<dbReference type="SUPFAM" id="SSF81508">
    <property type="entry name" value="Ubiquinone-binding protein QP-C of cytochrome bc1 complex (Ubiquinol-cytochrome c reductase)"/>
    <property type="match status" value="1"/>
</dbReference>
<evidence type="ECO:0000256" key="4">
    <source>
        <dbReference type="ARBA" id="ARBA00022660"/>
    </source>
</evidence>
<reference evidence="13" key="1">
    <citation type="journal article" date="2015" name="Genome Announc.">
        <title>Draft whole-genome sequence of the biocontrol agent Trichoderma harzianum T6776.</title>
        <authorList>
            <person name="Baroncelli R."/>
            <person name="Piaggeschi G."/>
            <person name="Fiorini L."/>
            <person name="Bertolini E."/>
            <person name="Zapparata A."/>
            <person name="Pe M.E."/>
            <person name="Sarrocco S."/>
            <person name="Vannacci G."/>
        </authorList>
    </citation>
    <scope>NUCLEOTIDE SEQUENCE [LARGE SCALE GENOMIC DNA]</scope>
    <source>
        <strain evidence="13">T6776</strain>
    </source>
</reference>
<evidence type="ECO:0000313" key="12">
    <source>
        <dbReference type="EMBL" id="KKP01945.1"/>
    </source>
</evidence>
<dbReference type="GO" id="GO:0006122">
    <property type="term" value="P:mitochondrial electron transport, ubiquinol to cytochrome c"/>
    <property type="evidence" value="ECO:0007669"/>
    <property type="project" value="UniProtKB-UniRule"/>
</dbReference>
<dbReference type="Gene3D" id="1.20.5.210">
    <property type="entry name" value="Cytochrome b-c1 complex subunit 8"/>
    <property type="match status" value="1"/>
</dbReference>
<organism evidence="12 13">
    <name type="scientific">Trichoderma harzianum</name>
    <name type="common">Hypocrea lixii</name>
    <dbReference type="NCBI Taxonomy" id="5544"/>
    <lineage>
        <taxon>Eukaryota</taxon>
        <taxon>Fungi</taxon>
        <taxon>Dikarya</taxon>
        <taxon>Ascomycota</taxon>
        <taxon>Pezizomycotina</taxon>
        <taxon>Sordariomycetes</taxon>
        <taxon>Hypocreomycetidae</taxon>
        <taxon>Hypocreales</taxon>
        <taxon>Hypocreaceae</taxon>
        <taxon>Trichoderma</taxon>
    </lineage>
</organism>
<accession>A0A0F9XBM0</accession>
<dbReference type="EMBL" id="JOKZ01000172">
    <property type="protein sequence ID" value="KKP01945.1"/>
    <property type="molecule type" value="Genomic_DNA"/>
</dbReference>
<keyword evidence="5 11" id="KW-0812">Transmembrane</keyword>
<dbReference type="GO" id="GO:0005743">
    <property type="term" value="C:mitochondrial inner membrane"/>
    <property type="evidence" value="ECO:0007669"/>
    <property type="project" value="UniProtKB-SubCell"/>
</dbReference>
<dbReference type="GO" id="GO:0045275">
    <property type="term" value="C:respiratory chain complex III"/>
    <property type="evidence" value="ECO:0007669"/>
    <property type="project" value="UniProtKB-UniRule"/>
</dbReference>
<dbReference type="InterPro" id="IPR004205">
    <property type="entry name" value="Cyt_bc1_su8"/>
</dbReference>
<keyword evidence="10 11" id="KW-0472">Membrane</keyword>
<comment type="similarity">
    <text evidence="2 11">Belongs to the UQCRQ/QCR8 family.</text>
</comment>
<evidence type="ECO:0000256" key="9">
    <source>
        <dbReference type="ARBA" id="ARBA00023128"/>
    </source>
</evidence>
<dbReference type="FunFam" id="1.20.5.210:FF:000001">
    <property type="entry name" value="Cytochrome b-c1 complex subunit 8"/>
    <property type="match status" value="1"/>
</dbReference>
<evidence type="ECO:0000256" key="6">
    <source>
        <dbReference type="ARBA" id="ARBA00022792"/>
    </source>
</evidence>
<comment type="subcellular location">
    <subcellularLocation>
        <location evidence="1 11">Mitochondrion inner membrane</location>
        <topology evidence="1 11">Single-pass membrane protein</topology>
    </subcellularLocation>
</comment>
<dbReference type="AlphaFoldDB" id="A0A0F9XBM0"/>
<protein>
    <recommendedName>
        <fullName evidence="11">Cytochrome b-c1 complex subunit 8</fullName>
    </recommendedName>
    <alternativeName>
        <fullName evidence="11">Complex III subunit 8</fullName>
    </alternativeName>
</protein>
<evidence type="ECO:0000256" key="2">
    <source>
        <dbReference type="ARBA" id="ARBA00007668"/>
    </source>
</evidence>
<dbReference type="OMA" id="QWAIERN"/>
<keyword evidence="3 11" id="KW-0813">Transport</keyword>
<proteinExistence type="inferred from homology"/>
<comment type="subunit">
    <text evidence="11">Component of the ubiquinol-cytochrome c oxidoreductase (cytochrome b-c1 complex, complex III, CIII), a multisubunit enzyme composed of 3 respiratory subunits cytochrome b, cytochrome c1 and Rieske protein, 2 core protein subunits, and additional low-molecular weight protein subunits. The complex exists as an obligatory dimer and forms supercomplexes (SCs) in the inner mitochondrial membrane with cytochrome c oxidase (complex IV, CIV).</text>
</comment>
<evidence type="ECO:0000256" key="7">
    <source>
        <dbReference type="ARBA" id="ARBA00022982"/>
    </source>
</evidence>
<sequence length="130" mass="14354">MRPTQVRLGGGAPQPKTGHWLGDWGSFGIASKDPSGRTTKIEGVTRMLTYDAIGGAKQKGIIDYGLSANRQNPFAGAAHDAIFNTFRRTKSQIFYWLPPMLAGYYLLSWATERNHYLNSKAGRAEFADSE</sequence>
<dbReference type="Proteomes" id="UP000034112">
    <property type="component" value="Unassembled WGS sequence"/>
</dbReference>
<evidence type="ECO:0000256" key="1">
    <source>
        <dbReference type="ARBA" id="ARBA00004434"/>
    </source>
</evidence>
<dbReference type="PANTHER" id="PTHR12119">
    <property type="entry name" value="UBIQUINOL-CYTOCHROME C REDUCTASE COMPLEX UBIQUINONE-BINDING PROTEIN QP-C"/>
    <property type="match status" value="1"/>
</dbReference>
<evidence type="ECO:0000256" key="10">
    <source>
        <dbReference type="ARBA" id="ARBA00023136"/>
    </source>
</evidence>
<keyword evidence="7 11" id="KW-0249">Electron transport</keyword>
<keyword evidence="9 11" id="KW-0496">Mitochondrion</keyword>
<dbReference type="InterPro" id="IPR036642">
    <property type="entry name" value="Cyt_bc1_su8_sf"/>
</dbReference>
<evidence type="ECO:0000256" key="8">
    <source>
        <dbReference type="ARBA" id="ARBA00022989"/>
    </source>
</evidence>
<gene>
    <name evidence="12" type="ORF">THAR02_05973</name>
</gene>
<name>A0A0F9XBM0_TRIHA</name>
<keyword evidence="8 11" id="KW-1133">Transmembrane helix</keyword>
<dbReference type="PANTHER" id="PTHR12119:SF2">
    <property type="entry name" value="CYTOCHROME B-C1 COMPLEX SUBUNIT 8"/>
    <property type="match status" value="1"/>
</dbReference>
<keyword evidence="4 11" id="KW-0679">Respiratory chain</keyword>
<dbReference type="OrthoDB" id="6683853at2759"/>
<evidence type="ECO:0000313" key="13">
    <source>
        <dbReference type="Proteomes" id="UP000034112"/>
    </source>
</evidence>
<dbReference type="Pfam" id="PF02939">
    <property type="entry name" value="UcrQ"/>
    <property type="match status" value="1"/>
</dbReference>
<evidence type="ECO:0000256" key="3">
    <source>
        <dbReference type="ARBA" id="ARBA00022448"/>
    </source>
</evidence>
<evidence type="ECO:0000256" key="11">
    <source>
        <dbReference type="RuleBase" id="RU368118"/>
    </source>
</evidence>
<feature type="transmembrane region" description="Helical" evidence="11">
    <location>
        <begin position="93"/>
        <end position="110"/>
    </location>
</feature>
<comment type="caution">
    <text evidence="12">The sequence shown here is derived from an EMBL/GenBank/DDBJ whole genome shotgun (WGS) entry which is preliminary data.</text>
</comment>
<comment type="function">
    <text evidence="11">Component of the ubiquinol-cytochrome c oxidoreductase, a multisubunit transmembrane complex that is part of the mitochondrial electron transport chain which drives oxidative phosphorylation. The complex plays an important role in the uptake of multiple carbon sources present in different host niches.</text>
</comment>